<reference evidence="3 4" key="1">
    <citation type="submission" date="2020-01" db="EMBL/GenBank/DDBJ databases">
        <title>Sulfitobacter sediminilitoris sp. nov., isolated from a tidal flat.</title>
        <authorList>
            <person name="Park S."/>
            <person name="Yoon J.-H."/>
        </authorList>
    </citation>
    <scope>NUCLEOTIDE SEQUENCE [LARGE SCALE GENOMIC DNA]</scope>
    <source>
        <strain evidence="3 4">JBTF-M27</strain>
    </source>
</reference>
<dbReference type="AlphaFoldDB" id="A0A6P0CAF4"/>
<dbReference type="Gene3D" id="3.40.50.720">
    <property type="entry name" value="NAD(P)-binding Rossmann-like Domain"/>
    <property type="match status" value="1"/>
</dbReference>
<dbReference type="InterPro" id="IPR036291">
    <property type="entry name" value="NAD(P)-bd_dom_sf"/>
</dbReference>
<feature type="domain" description="Gfo/Idh/MocA-like oxidoreductase N-terminal" evidence="1">
    <location>
        <begin position="6"/>
        <end position="117"/>
    </location>
</feature>
<dbReference type="Pfam" id="PF22725">
    <property type="entry name" value="GFO_IDH_MocA_C3"/>
    <property type="match status" value="1"/>
</dbReference>
<protein>
    <submittedName>
        <fullName evidence="3">Gfo/Idh/MocA family oxidoreductase</fullName>
    </submittedName>
</protein>
<organism evidence="3 4">
    <name type="scientific">Sulfitobacter sediminilitoris</name>
    <dbReference type="NCBI Taxonomy" id="2698830"/>
    <lineage>
        <taxon>Bacteria</taxon>
        <taxon>Pseudomonadati</taxon>
        <taxon>Pseudomonadota</taxon>
        <taxon>Alphaproteobacteria</taxon>
        <taxon>Rhodobacterales</taxon>
        <taxon>Roseobacteraceae</taxon>
        <taxon>Sulfitobacter</taxon>
    </lineage>
</organism>
<dbReference type="InterPro" id="IPR000683">
    <property type="entry name" value="Gfo/Idh/MocA-like_OxRdtase_N"/>
</dbReference>
<dbReference type="PANTHER" id="PTHR43377">
    <property type="entry name" value="BILIVERDIN REDUCTASE A"/>
    <property type="match status" value="1"/>
</dbReference>
<dbReference type="InterPro" id="IPR051450">
    <property type="entry name" value="Gfo/Idh/MocA_Oxidoreductases"/>
</dbReference>
<dbReference type="Gene3D" id="3.30.360.10">
    <property type="entry name" value="Dihydrodipicolinate Reductase, domain 2"/>
    <property type="match status" value="1"/>
</dbReference>
<evidence type="ECO:0000259" key="2">
    <source>
        <dbReference type="Pfam" id="PF22725"/>
    </source>
</evidence>
<dbReference type="RefSeq" id="WP_164354139.1">
    <property type="nucleotide sequence ID" value="NZ_JAABNT010000007.1"/>
</dbReference>
<dbReference type="Pfam" id="PF01408">
    <property type="entry name" value="GFO_IDH_MocA"/>
    <property type="match status" value="1"/>
</dbReference>
<name>A0A6P0CAF4_9RHOB</name>
<evidence type="ECO:0000313" key="3">
    <source>
        <dbReference type="EMBL" id="NEK23211.1"/>
    </source>
</evidence>
<dbReference type="SUPFAM" id="SSF55347">
    <property type="entry name" value="Glyceraldehyde-3-phosphate dehydrogenase-like, C-terminal domain"/>
    <property type="match status" value="1"/>
</dbReference>
<sequence length="352" mass="37513">MTNPVKLAVVGAGLVGRRHIAAITHAPDAVLAAVVEPSGARFDDVPVFPDLPTMFEAQQVDGVILSTPTNLHVDGALQCIAQGISVLIEKPLAATAAQAAEIAIASAASGIPVLVGHHRRHNPIIQKAVALIQSGGIGEVRVAHSTCWFYKPDDYFDNAPWRKQHGAGPISVNLVHDIDLIRYLCGEVVSVQAQTAPSRRGFENEDLAAAVLRFGNGAICTLSVSDSVVAPWSWEMTSGEYPIYPVTDQSCYLIGGSEGSLSIPDMRLWRHDGDRSWWNAISATIAPRNSADPLINQITHFAQVIRGNAAPLVTAQEGLRTMQVVEAIQTAAQSQKLVQITAYSDDVLAAVG</sequence>
<dbReference type="GO" id="GO:0000166">
    <property type="term" value="F:nucleotide binding"/>
    <property type="evidence" value="ECO:0007669"/>
    <property type="project" value="InterPro"/>
</dbReference>
<dbReference type="PANTHER" id="PTHR43377:SF8">
    <property type="entry name" value="BLR3664 PROTEIN"/>
    <property type="match status" value="1"/>
</dbReference>
<dbReference type="SUPFAM" id="SSF51735">
    <property type="entry name" value="NAD(P)-binding Rossmann-fold domains"/>
    <property type="match status" value="1"/>
</dbReference>
<evidence type="ECO:0000259" key="1">
    <source>
        <dbReference type="Pfam" id="PF01408"/>
    </source>
</evidence>
<dbReference type="Proteomes" id="UP000468591">
    <property type="component" value="Unassembled WGS sequence"/>
</dbReference>
<keyword evidence="4" id="KW-1185">Reference proteome</keyword>
<evidence type="ECO:0000313" key="4">
    <source>
        <dbReference type="Proteomes" id="UP000468591"/>
    </source>
</evidence>
<gene>
    <name evidence="3" type="ORF">GV827_12455</name>
</gene>
<dbReference type="InterPro" id="IPR055170">
    <property type="entry name" value="GFO_IDH_MocA-like_dom"/>
</dbReference>
<comment type="caution">
    <text evidence="3">The sequence shown here is derived from an EMBL/GenBank/DDBJ whole genome shotgun (WGS) entry which is preliminary data.</text>
</comment>
<dbReference type="EMBL" id="JAABNT010000007">
    <property type="protein sequence ID" value="NEK23211.1"/>
    <property type="molecule type" value="Genomic_DNA"/>
</dbReference>
<proteinExistence type="predicted"/>
<feature type="domain" description="GFO/IDH/MocA-like oxidoreductase" evidence="2">
    <location>
        <begin position="125"/>
        <end position="261"/>
    </location>
</feature>
<accession>A0A6P0CAF4</accession>